<feature type="chain" id="PRO_5045364890" evidence="1">
    <location>
        <begin position="29"/>
        <end position="543"/>
    </location>
</feature>
<evidence type="ECO:0000313" key="5">
    <source>
        <dbReference type="Proteomes" id="UP000774570"/>
    </source>
</evidence>
<comment type="caution">
    <text evidence="4">The sequence shown here is derived from an EMBL/GenBank/DDBJ whole genome shotgun (WGS) entry which is preliminary data.</text>
</comment>
<evidence type="ECO:0000256" key="1">
    <source>
        <dbReference type="SAM" id="SignalP"/>
    </source>
</evidence>
<dbReference type="Proteomes" id="UP000774570">
    <property type="component" value="Unassembled WGS sequence"/>
</dbReference>
<dbReference type="Pfam" id="PF08341">
    <property type="entry name" value="TED"/>
    <property type="match status" value="1"/>
</dbReference>
<keyword evidence="1" id="KW-0732">Signal</keyword>
<accession>A0ABS7FUV7</accession>
<proteinExistence type="predicted"/>
<dbReference type="Pfam" id="PF19407">
    <property type="entry name" value="DUF5979"/>
    <property type="match status" value="2"/>
</dbReference>
<dbReference type="InterPro" id="IPR046022">
    <property type="entry name" value="DUF5979"/>
</dbReference>
<dbReference type="RefSeq" id="WP_220167346.1">
    <property type="nucleotide sequence ID" value="NZ_JAIBOA010000010.1"/>
</dbReference>
<feature type="signal peptide" evidence="1">
    <location>
        <begin position="1"/>
        <end position="28"/>
    </location>
</feature>
<protein>
    <submittedName>
        <fullName evidence="4">Thioester domain-containing protein</fullName>
    </submittedName>
</protein>
<sequence length="543" mass="56386">MKSRSALRPFAVLSAVMLALTCVQPAARADVEPGAASARRAGFFTDAQLTGLGSGQTVTTAYDAPASLDPRAGYPAALPAGSTGHGGVYAGTIQITDQGTGGTALVYCIDLHTTTTFGVNYELGTWNQANVPNNGYVGYILQHYFPGTGEPSSAPDDASRAAAVQLAIWFLTDKLVLAPDDPRYAAVSAIVADALKNGPAKEPVTPQLSVTPATMRAPSTGGVVGPFTVTGNGPATLTPQNVTVYADAAGRRRLAPGDVVQPGAKLWVSSDGPGATQGFVLERTVDVAASAVYLYDGGNPGLEKAQKLILAEKERLTERAGALITRYDAGTLNIDKNVQGSGAGLQGAITLQIACTDPDRHVTRYTRTLRAGARSGHRTLSVTGIVAGSTCAVTEPADGENGRVAPRAAVIEPAQVTIPTDDTVKVAVTDTYDRATGGVRITKTIRGTGAGHQGRITVELRCAGVNRRFHLAAGSPRGTHPVAEITGLPAGTACTVTEPDRGENRKVHLDRVRIRPATVTVLKGTTREVRLTDVYTRVPGPVK</sequence>
<organism evidence="4 5">
    <name type="scientific">Actinomadura parmotrematis</name>
    <dbReference type="NCBI Taxonomy" id="2864039"/>
    <lineage>
        <taxon>Bacteria</taxon>
        <taxon>Bacillati</taxon>
        <taxon>Actinomycetota</taxon>
        <taxon>Actinomycetes</taxon>
        <taxon>Streptosporangiales</taxon>
        <taxon>Thermomonosporaceae</taxon>
        <taxon>Actinomadura</taxon>
    </lineage>
</organism>
<dbReference type="EMBL" id="JAIBOA010000010">
    <property type="protein sequence ID" value="MBW8484111.1"/>
    <property type="molecule type" value="Genomic_DNA"/>
</dbReference>
<feature type="domain" description="Thioester" evidence="2">
    <location>
        <begin position="106"/>
        <end position="187"/>
    </location>
</feature>
<evidence type="ECO:0000313" key="4">
    <source>
        <dbReference type="EMBL" id="MBW8484111.1"/>
    </source>
</evidence>
<keyword evidence="5" id="KW-1185">Reference proteome</keyword>
<dbReference type="InterPro" id="IPR013552">
    <property type="entry name" value="Thioester_dom"/>
</dbReference>
<reference evidence="4 5" key="1">
    <citation type="submission" date="2021-07" db="EMBL/GenBank/DDBJ databases">
        <title>Actinomadura sp. PM05-2 isolated from lichen.</title>
        <authorList>
            <person name="Somphong A."/>
            <person name="Phongsopitanun W."/>
            <person name="Tanasupawat S."/>
            <person name="Peongsungnone V."/>
        </authorList>
    </citation>
    <scope>NUCLEOTIDE SEQUENCE [LARGE SCALE GENOMIC DNA]</scope>
    <source>
        <strain evidence="4 5">PM05-2</strain>
    </source>
</reference>
<evidence type="ECO:0000259" key="2">
    <source>
        <dbReference type="Pfam" id="PF08341"/>
    </source>
</evidence>
<evidence type="ECO:0000259" key="3">
    <source>
        <dbReference type="Pfam" id="PF19407"/>
    </source>
</evidence>
<feature type="domain" description="DUF5979" evidence="3">
    <location>
        <begin position="439"/>
        <end position="536"/>
    </location>
</feature>
<feature type="domain" description="DUF5979" evidence="3">
    <location>
        <begin position="333"/>
        <end position="433"/>
    </location>
</feature>
<gene>
    <name evidence="4" type="ORF">K1Y72_17130</name>
</gene>
<name>A0ABS7FUV7_9ACTN</name>